<dbReference type="KEGG" id="ome:OLMES_4302"/>
<dbReference type="EC" id="2.7.13.3" evidence="2"/>
<dbReference type="EMBL" id="CP021425">
    <property type="protein sequence ID" value="ARU58311.1"/>
    <property type="molecule type" value="Genomic_DNA"/>
</dbReference>
<dbReference type="OrthoDB" id="9806130at2"/>
<dbReference type="SUPFAM" id="SSF55874">
    <property type="entry name" value="ATPase domain of HSP90 chaperone/DNA topoisomerase II/histidine kinase"/>
    <property type="match status" value="1"/>
</dbReference>
<accession>A0A1Y0ICX2</accession>
<evidence type="ECO:0000256" key="1">
    <source>
        <dbReference type="ARBA" id="ARBA00000085"/>
    </source>
</evidence>
<keyword evidence="9" id="KW-1185">Reference proteome</keyword>
<proteinExistence type="predicted"/>
<dbReference type="InterPro" id="IPR050980">
    <property type="entry name" value="2C_sensor_his_kinase"/>
</dbReference>
<keyword evidence="5 8" id="KW-0418">Kinase</keyword>
<evidence type="ECO:0000259" key="7">
    <source>
        <dbReference type="PROSITE" id="PS50109"/>
    </source>
</evidence>
<dbReference type="Gene3D" id="3.30.565.10">
    <property type="entry name" value="Histidine kinase-like ATPase, C-terminal domain"/>
    <property type="match status" value="1"/>
</dbReference>
<dbReference type="PANTHER" id="PTHR44936">
    <property type="entry name" value="SENSOR PROTEIN CREC"/>
    <property type="match status" value="1"/>
</dbReference>
<evidence type="ECO:0000313" key="9">
    <source>
        <dbReference type="Proteomes" id="UP000196027"/>
    </source>
</evidence>
<gene>
    <name evidence="8" type="ORF">OLMES_4302</name>
</gene>
<dbReference type="AlphaFoldDB" id="A0A1Y0ICX2"/>
<reference evidence="8 9" key="1">
    <citation type="submission" date="2017-05" db="EMBL/GenBank/DDBJ databases">
        <title>Genomic insights into alkan degradation activity of Oleiphilus messinensis.</title>
        <authorList>
            <person name="Kozyavkin S.A."/>
            <person name="Slesarev A.I."/>
            <person name="Golyshin P.N."/>
            <person name="Korzhenkov A."/>
            <person name="Golyshina O.N."/>
            <person name="Toshchakov S.V."/>
        </authorList>
    </citation>
    <scope>NUCLEOTIDE SEQUENCE [LARGE SCALE GENOMIC DNA]</scope>
    <source>
        <strain evidence="8 9">ME102</strain>
    </source>
</reference>
<evidence type="ECO:0000256" key="5">
    <source>
        <dbReference type="ARBA" id="ARBA00022777"/>
    </source>
</evidence>
<keyword evidence="6" id="KW-0067">ATP-binding</keyword>
<keyword evidence="3" id="KW-0808">Transferase</keyword>
<evidence type="ECO:0000313" key="8">
    <source>
        <dbReference type="EMBL" id="ARU58311.1"/>
    </source>
</evidence>
<evidence type="ECO:0000256" key="2">
    <source>
        <dbReference type="ARBA" id="ARBA00012438"/>
    </source>
</evidence>
<dbReference type="SMART" id="SM00387">
    <property type="entry name" value="HATPase_c"/>
    <property type="match status" value="1"/>
</dbReference>
<dbReference type="InterPro" id="IPR005467">
    <property type="entry name" value="His_kinase_dom"/>
</dbReference>
<dbReference type="InterPro" id="IPR003594">
    <property type="entry name" value="HATPase_dom"/>
</dbReference>
<comment type="catalytic activity">
    <reaction evidence="1">
        <text>ATP + protein L-histidine = ADP + protein N-phospho-L-histidine.</text>
        <dbReference type="EC" id="2.7.13.3"/>
    </reaction>
</comment>
<feature type="domain" description="Histidine kinase" evidence="7">
    <location>
        <begin position="15"/>
        <end position="228"/>
    </location>
</feature>
<dbReference type="Proteomes" id="UP000196027">
    <property type="component" value="Chromosome"/>
</dbReference>
<sequence length="228" mass="25505">MNPDNKIDFSMILASSVHDMKNSLGMLLNTLEDVFSQLPPELANQPQFATLQYEAERVNNDLIQLLGLYRLQNQELAPRVDEQYIHDFLEEQAARYEFLLRSRDIELEIDCEPDLIGYFDRELVAGILNNVLANAARYTKDKLILRATQDDPWLTIELEDNGRGYPENMLTAPGEILKGISFSTGSTSLGLYFSSNVAALHQQGDNKGHIELANGGSLGGGVFRICLP</sequence>
<dbReference type="PROSITE" id="PS50109">
    <property type="entry name" value="HIS_KIN"/>
    <property type="match status" value="1"/>
</dbReference>
<dbReference type="GO" id="GO:0004673">
    <property type="term" value="F:protein histidine kinase activity"/>
    <property type="evidence" value="ECO:0007669"/>
    <property type="project" value="UniProtKB-EC"/>
</dbReference>
<evidence type="ECO:0000256" key="4">
    <source>
        <dbReference type="ARBA" id="ARBA00022741"/>
    </source>
</evidence>
<dbReference type="RefSeq" id="WP_087463107.1">
    <property type="nucleotide sequence ID" value="NZ_CP021425.1"/>
</dbReference>
<dbReference type="PANTHER" id="PTHR44936:SF10">
    <property type="entry name" value="SENSOR PROTEIN RSTB"/>
    <property type="match status" value="1"/>
</dbReference>
<dbReference type="InterPro" id="IPR036890">
    <property type="entry name" value="HATPase_C_sf"/>
</dbReference>
<organism evidence="8 9">
    <name type="scientific">Oleiphilus messinensis</name>
    <dbReference type="NCBI Taxonomy" id="141451"/>
    <lineage>
        <taxon>Bacteria</taxon>
        <taxon>Pseudomonadati</taxon>
        <taxon>Pseudomonadota</taxon>
        <taxon>Gammaproteobacteria</taxon>
        <taxon>Oceanospirillales</taxon>
        <taxon>Oleiphilaceae</taxon>
        <taxon>Oleiphilus</taxon>
    </lineage>
</organism>
<dbReference type="GO" id="GO:0005524">
    <property type="term" value="F:ATP binding"/>
    <property type="evidence" value="ECO:0007669"/>
    <property type="project" value="UniProtKB-KW"/>
</dbReference>
<keyword evidence="4" id="KW-0547">Nucleotide-binding</keyword>
<name>A0A1Y0ICX2_9GAMM</name>
<evidence type="ECO:0000256" key="6">
    <source>
        <dbReference type="ARBA" id="ARBA00022840"/>
    </source>
</evidence>
<evidence type="ECO:0000256" key="3">
    <source>
        <dbReference type="ARBA" id="ARBA00022679"/>
    </source>
</evidence>
<protein>
    <recommendedName>
        <fullName evidence="2">histidine kinase</fullName>
        <ecNumber evidence="2">2.7.13.3</ecNumber>
    </recommendedName>
</protein>
<dbReference type="Pfam" id="PF02518">
    <property type="entry name" value="HATPase_c"/>
    <property type="match status" value="1"/>
</dbReference>